<proteinExistence type="predicted"/>
<dbReference type="Proteomes" id="UP000244077">
    <property type="component" value="Unassembled WGS sequence"/>
</dbReference>
<comment type="caution">
    <text evidence="2">The sequence shown here is derived from an EMBL/GenBank/DDBJ whole genome shotgun (WGS) entry which is preliminary data.</text>
</comment>
<gene>
    <name evidence="2" type="ORF">C8N42_107135</name>
</gene>
<dbReference type="RefSeq" id="WP_107816637.1">
    <property type="nucleotide sequence ID" value="NZ_QAOH01000007.1"/>
</dbReference>
<reference evidence="2 3" key="1">
    <citation type="submission" date="2018-04" db="EMBL/GenBank/DDBJ databases">
        <title>Genomic Encyclopedia of Archaeal and Bacterial Type Strains, Phase II (KMG-II): from individual species to whole genera.</title>
        <authorList>
            <person name="Goeker M."/>
        </authorList>
    </citation>
    <scope>NUCLEOTIDE SEQUENCE [LARGE SCALE GENOMIC DNA]</scope>
    <source>
        <strain evidence="2 3">DSM 100434</strain>
    </source>
</reference>
<keyword evidence="3" id="KW-1185">Reference proteome</keyword>
<protein>
    <submittedName>
        <fullName evidence="2">Uncharacterized protein</fullName>
    </submittedName>
</protein>
<dbReference type="AlphaFoldDB" id="A0A2T5HK85"/>
<organism evidence="2 3">
    <name type="scientific">Celeribacter persicus</name>
    <dbReference type="NCBI Taxonomy" id="1651082"/>
    <lineage>
        <taxon>Bacteria</taxon>
        <taxon>Pseudomonadati</taxon>
        <taxon>Pseudomonadota</taxon>
        <taxon>Alphaproteobacteria</taxon>
        <taxon>Rhodobacterales</taxon>
        <taxon>Roseobacteraceae</taxon>
        <taxon>Celeribacter</taxon>
    </lineage>
</organism>
<evidence type="ECO:0000313" key="2">
    <source>
        <dbReference type="EMBL" id="PTQ71956.1"/>
    </source>
</evidence>
<dbReference type="OrthoDB" id="7868615at2"/>
<dbReference type="EMBL" id="QAOH01000007">
    <property type="protein sequence ID" value="PTQ71956.1"/>
    <property type="molecule type" value="Genomic_DNA"/>
</dbReference>
<evidence type="ECO:0000313" key="3">
    <source>
        <dbReference type="Proteomes" id="UP000244077"/>
    </source>
</evidence>
<feature type="compositionally biased region" description="Polar residues" evidence="1">
    <location>
        <begin position="39"/>
        <end position="60"/>
    </location>
</feature>
<feature type="compositionally biased region" description="Polar residues" evidence="1">
    <location>
        <begin position="15"/>
        <end position="26"/>
    </location>
</feature>
<evidence type="ECO:0000256" key="1">
    <source>
        <dbReference type="SAM" id="MobiDB-lite"/>
    </source>
</evidence>
<sequence>MQIFSAHSLLAARGQTQNQTAVTNAETRGDSVADDPAANGSSEKTTAQSGAQHTGASGKSNAIQGAREIFARYDLTAISANEIDQLTAVLKAARFDDLGFVMGLERQGAAYRTDMENSGRVYGIGATEFDPDTPIDLLAQTRSELALASRYGQDTERLSTQLFKLEEAQMARPAATTTSATPQLAETLVLFQAQRLWIE</sequence>
<name>A0A2T5HK85_9RHOB</name>
<accession>A0A2T5HK85</accession>
<feature type="region of interest" description="Disordered" evidence="1">
    <location>
        <begin position="15"/>
        <end position="60"/>
    </location>
</feature>